<keyword evidence="1" id="KW-0732">Signal</keyword>
<evidence type="ECO:0000313" key="3">
    <source>
        <dbReference type="Proteomes" id="UP000298058"/>
    </source>
</evidence>
<feature type="chain" id="PRO_5020282959" description="Lipoprotein" evidence="1">
    <location>
        <begin position="21"/>
        <end position="114"/>
    </location>
</feature>
<accession>A0A4V3JXQ3</accession>
<name>A0A4V3JXQ3_9LEPT</name>
<organism evidence="2 3">
    <name type="scientific">Leptospira idonii</name>
    <dbReference type="NCBI Taxonomy" id="1193500"/>
    <lineage>
        <taxon>Bacteria</taxon>
        <taxon>Pseudomonadati</taxon>
        <taxon>Spirochaetota</taxon>
        <taxon>Spirochaetia</taxon>
        <taxon>Leptospirales</taxon>
        <taxon>Leptospiraceae</taxon>
        <taxon>Leptospira</taxon>
    </lineage>
</organism>
<feature type="signal peptide" evidence="1">
    <location>
        <begin position="1"/>
        <end position="20"/>
    </location>
</feature>
<protein>
    <recommendedName>
        <fullName evidence="4">Lipoprotein</fullName>
    </recommendedName>
</protein>
<keyword evidence="3" id="KW-1185">Reference proteome</keyword>
<reference evidence="2" key="1">
    <citation type="journal article" date="2019" name="PLoS Negl. Trop. Dis.">
        <title>Revisiting the worldwide diversity of Leptospira species in the environment.</title>
        <authorList>
            <person name="Vincent A.T."/>
            <person name="Schiettekatte O."/>
            <person name="Bourhy P."/>
            <person name="Veyrier F.J."/>
            <person name="Picardeau M."/>
        </authorList>
    </citation>
    <scope>NUCLEOTIDE SEQUENCE [LARGE SCALE GENOMIC DNA]</scope>
    <source>
        <strain evidence="2">201300427</strain>
    </source>
</reference>
<dbReference type="EMBL" id="RQHW01000051">
    <property type="protein sequence ID" value="TGN17986.1"/>
    <property type="molecule type" value="Genomic_DNA"/>
</dbReference>
<comment type="caution">
    <text evidence="2">The sequence shown here is derived from an EMBL/GenBank/DDBJ whole genome shotgun (WGS) entry which is preliminary data.</text>
</comment>
<dbReference type="AlphaFoldDB" id="A0A4V3JXQ3"/>
<gene>
    <name evidence="2" type="ORF">EHS15_15745</name>
</gene>
<evidence type="ECO:0000256" key="1">
    <source>
        <dbReference type="SAM" id="SignalP"/>
    </source>
</evidence>
<dbReference type="PROSITE" id="PS51257">
    <property type="entry name" value="PROKAR_LIPOPROTEIN"/>
    <property type="match status" value="1"/>
</dbReference>
<dbReference type="Proteomes" id="UP000298058">
    <property type="component" value="Unassembled WGS sequence"/>
</dbReference>
<dbReference type="OrthoDB" id="329843at2"/>
<evidence type="ECO:0008006" key="4">
    <source>
        <dbReference type="Google" id="ProtNLM"/>
    </source>
</evidence>
<dbReference type="RefSeq" id="WP_135761553.1">
    <property type="nucleotide sequence ID" value="NZ_RQHW01000051.1"/>
</dbReference>
<evidence type="ECO:0000313" key="2">
    <source>
        <dbReference type="EMBL" id="TGN17986.1"/>
    </source>
</evidence>
<sequence>MIRYLTIPLCLFLFLSCALSEKATRFNGMPTPDGKPDHYQKTTTFGLNLLIIYPLRRNAEFAESLESFSEAVKKNKGSKFRIIQKESTKWAFLLPPFTFILTPVVTELVGEVYE</sequence>
<proteinExistence type="predicted"/>